<proteinExistence type="inferred from homology"/>
<dbReference type="AlphaFoldDB" id="B4HAP1"/>
<evidence type="ECO:0000313" key="8">
    <source>
        <dbReference type="EMBL" id="EDW37652.1"/>
    </source>
</evidence>
<dbReference type="STRING" id="7234.B4HAP1"/>
<gene>
    <name evidence="8" type="primary">Dper\GL27060</name>
    <name evidence="8" type="ORF">Dper_GL27060</name>
</gene>
<feature type="active site" description="Nucleophile" evidence="6">
    <location>
        <position position="38"/>
    </location>
</feature>
<feature type="binding site" evidence="7">
    <location>
        <position position="38"/>
    </location>
    <ligand>
        <name>Mg(2+)</name>
        <dbReference type="ChEBI" id="CHEBI:18420"/>
    </ligand>
</feature>
<feature type="active site" description="Proton donor" evidence="6">
    <location>
        <position position="40"/>
    </location>
</feature>
<dbReference type="OMA" id="FHSHECQ"/>
<dbReference type="InterPro" id="IPR023214">
    <property type="entry name" value="HAD_sf"/>
</dbReference>
<evidence type="ECO:0000256" key="4">
    <source>
        <dbReference type="ARBA" id="ARBA00022801"/>
    </source>
</evidence>
<keyword evidence="4" id="KW-0378">Hydrolase</keyword>
<dbReference type="HOGENOM" id="CLU_068983_1_1_1"/>
<comment type="cofactor">
    <cofactor evidence="1 7">
        <name>Mg(2+)</name>
        <dbReference type="ChEBI" id="CHEBI:18420"/>
    </cofactor>
</comment>
<dbReference type="Proteomes" id="UP000008744">
    <property type="component" value="Unassembled WGS sequence"/>
</dbReference>
<dbReference type="NCBIfam" id="TIGR01489">
    <property type="entry name" value="DKMTPPase-SF"/>
    <property type="match status" value="1"/>
</dbReference>
<dbReference type="SUPFAM" id="SSF56784">
    <property type="entry name" value="HAD-like"/>
    <property type="match status" value="1"/>
</dbReference>
<evidence type="ECO:0000256" key="2">
    <source>
        <dbReference type="ARBA" id="ARBA00008541"/>
    </source>
</evidence>
<evidence type="ECO:0000256" key="6">
    <source>
        <dbReference type="PIRSR" id="PIRSR031051-1"/>
    </source>
</evidence>
<comment type="similarity">
    <text evidence="2">Belongs to the HAD-like hydrolase superfamily. PHOSPHO family.</text>
</comment>
<evidence type="ECO:0000256" key="1">
    <source>
        <dbReference type="ARBA" id="ARBA00001946"/>
    </source>
</evidence>
<organism evidence="9">
    <name type="scientific">Drosophila persimilis</name>
    <name type="common">Fruit fly</name>
    <dbReference type="NCBI Taxonomy" id="7234"/>
    <lineage>
        <taxon>Eukaryota</taxon>
        <taxon>Metazoa</taxon>
        <taxon>Ecdysozoa</taxon>
        <taxon>Arthropoda</taxon>
        <taxon>Hexapoda</taxon>
        <taxon>Insecta</taxon>
        <taxon>Pterygota</taxon>
        <taxon>Neoptera</taxon>
        <taxon>Endopterygota</taxon>
        <taxon>Diptera</taxon>
        <taxon>Brachycera</taxon>
        <taxon>Muscomorpha</taxon>
        <taxon>Ephydroidea</taxon>
        <taxon>Drosophilidae</taxon>
        <taxon>Drosophila</taxon>
        <taxon>Sophophora</taxon>
    </lineage>
</organism>
<accession>B4HAP1</accession>
<dbReference type="GO" id="GO:0016791">
    <property type="term" value="F:phosphatase activity"/>
    <property type="evidence" value="ECO:0007669"/>
    <property type="project" value="InterPro"/>
</dbReference>
<dbReference type="NCBIfam" id="TIGR01488">
    <property type="entry name" value="HAD-SF-IB"/>
    <property type="match status" value="1"/>
</dbReference>
<dbReference type="PANTHER" id="PTHR20889">
    <property type="entry name" value="PHOSPHATASE, ORPHAN 1, 2"/>
    <property type="match status" value="1"/>
</dbReference>
<dbReference type="InterPro" id="IPR036412">
    <property type="entry name" value="HAD-like_sf"/>
</dbReference>
<dbReference type="PhylomeDB" id="B4HAP1"/>
<evidence type="ECO:0000256" key="5">
    <source>
        <dbReference type="ARBA" id="ARBA00022842"/>
    </source>
</evidence>
<keyword evidence="9" id="KW-1185">Reference proteome</keyword>
<dbReference type="EMBL" id="CH479242">
    <property type="protein sequence ID" value="EDW37652.1"/>
    <property type="molecule type" value="Genomic_DNA"/>
</dbReference>
<dbReference type="eggNOG" id="KOG3120">
    <property type="taxonomic scope" value="Eukaryota"/>
</dbReference>
<reference evidence="8 9" key="1">
    <citation type="journal article" date="2007" name="Nature">
        <title>Evolution of genes and genomes on the Drosophila phylogeny.</title>
        <authorList>
            <consortium name="Drosophila 12 Genomes Consortium"/>
            <person name="Clark A.G."/>
            <person name="Eisen M.B."/>
            <person name="Smith D.R."/>
            <person name="Bergman C.M."/>
            <person name="Oliver B."/>
            <person name="Markow T.A."/>
            <person name="Kaufman T.C."/>
            <person name="Kellis M."/>
            <person name="Gelbart W."/>
            <person name="Iyer V.N."/>
            <person name="Pollard D.A."/>
            <person name="Sackton T.B."/>
            <person name="Larracuente A.M."/>
            <person name="Singh N.D."/>
            <person name="Abad J.P."/>
            <person name="Abt D.N."/>
            <person name="Adryan B."/>
            <person name="Aguade M."/>
            <person name="Akashi H."/>
            <person name="Anderson W.W."/>
            <person name="Aquadro C.F."/>
            <person name="Ardell D.H."/>
            <person name="Arguello R."/>
            <person name="Artieri C.G."/>
            <person name="Barbash D.A."/>
            <person name="Barker D."/>
            <person name="Barsanti P."/>
            <person name="Batterham P."/>
            <person name="Batzoglou S."/>
            <person name="Begun D."/>
            <person name="Bhutkar A."/>
            <person name="Blanco E."/>
            <person name="Bosak S.A."/>
            <person name="Bradley R.K."/>
            <person name="Brand A.D."/>
            <person name="Brent M.R."/>
            <person name="Brooks A.N."/>
            <person name="Brown R.H."/>
            <person name="Butlin R.K."/>
            <person name="Caggese C."/>
            <person name="Calvi B.R."/>
            <person name="Bernardo de Carvalho A."/>
            <person name="Caspi A."/>
            <person name="Castrezana S."/>
            <person name="Celniker S.E."/>
            <person name="Chang J.L."/>
            <person name="Chapple C."/>
            <person name="Chatterji S."/>
            <person name="Chinwalla A."/>
            <person name="Civetta A."/>
            <person name="Clifton S.W."/>
            <person name="Comeron J.M."/>
            <person name="Costello J.C."/>
            <person name="Coyne J.A."/>
            <person name="Daub J."/>
            <person name="David R.G."/>
            <person name="Delcher A.L."/>
            <person name="Delehaunty K."/>
            <person name="Do C.B."/>
            <person name="Ebling H."/>
            <person name="Edwards K."/>
            <person name="Eickbush T."/>
            <person name="Evans J.D."/>
            <person name="Filipski A."/>
            <person name="Findeiss S."/>
            <person name="Freyhult E."/>
            <person name="Fulton L."/>
            <person name="Fulton R."/>
            <person name="Garcia A.C."/>
            <person name="Gardiner A."/>
            <person name="Garfield D.A."/>
            <person name="Garvin B.E."/>
            <person name="Gibson G."/>
            <person name="Gilbert D."/>
            <person name="Gnerre S."/>
            <person name="Godfrey J."/>
            <person name="Good R."/>
            <person name="Gotea V."/>
            <person name="Gravely B."/>
            <person name="Greenberg A.J."/>
            <person name="Griffiths-Jones S."/>
            <person name="Gross S."/>
            <person name="Guigo R."/>
            <person name="Gustafson E.A."/>
            <person name="Haerty W."/>
            <person name="Hahn M.W."/>
            <person name="Halligan D.L."/>
            <person name="Halpern A.L."/>
            <person name="Halter G.M."/>
            <person name="Han M.V."/>
            <person name="Heger A."/>
            <person name="Hillier L."/>
            <person name="Hinrichs A.S."/>
            <person name="Holmes I."/>
            <person name="Hoskins R.A."/>
            <person name="Hubisz M.J."/>
            <person name="Hultmark D."/>
            <person name="Huntley M.A."/>
            <person name="Jaffe D.B."/>
            <person name="Jagadeeshan S."/>
            <person name="Jeck W.R."/>
            <person name="Johnson J."/>
            <person name="Jones C.D."/>
            <person name="Jordan W.C."/>
            <person name="Karpen G.H."/>
            <person name="Kataoka E."/>
            <person name="Keightley P.D."/>
            <person name="Kheradpour P."/>
            <person name="Kirkness E.F."/>
            <person name="Koerich L.B."/>
            <person name="Kristiansen K."/>
            <person name="Kudrna D."/>
            <person name="Kulathinal R.J."/>
            <person name="Kumar S."/>
            <person name="Kwok R."/>
            <person name="Lander E."/>
            <person name="Langley C.H."/>
            <person name="Lapoint R."/>
            <person name="Lazzaro B.P."/>
            <person name="Lee S.J."/>
            <person name="Levesque L."/>
            <person name="Li R."/>
            <person name="Lin C.F."/>
            <person name="Lin M.F."/>
            <person name="Lindblad-Toh K."/>
            <person name="Llopart A."/>
            <person name="Long M."/>
            <person name="Low L."/>
            <person name="Lozovsky E."/>
            <person name="Lu J."/>
            <person name="Luo M."/>
            <person name="Machado C.A."/>
            <person name="Makalowski W."/>
            <person name="Marzo M."/>
            <person name="Matsuda M."/>
            <person name="Matzkin L."/>
            <person name="McAllister B."/>
            <person name="McBride C.S."/>
            <person name="McKernan B."/>
            <person name="McKernan K."/>
            <person name="Mendez-Lago M."/>
            <person name="Minx P."/>
            <person name="Mollenhauer M.U."/>
            <person name="Montooth K."/>
            <person name="Mount S.M."/>
            <person name="Mu X."/>
            <person name="Myers E."/>
            <person name="Negre B."/>
            <person name="Newfeld S."/>
            <person name="Nielsen R."/>
            <person name="Noor M.A."/>
            <person name="O'Grady P."/>
            <person name="Pachter L."/>
            <person name="Papaceit M."/>
            <person name="Parisi M.J."/>
            <person name="Parisi M."/>
            <person name="Parts L."/>
            <person name="Pedersen J.S."/>
            <person name="Pesole G."/>
            <person name="Phillippy A.M."/>
            <person name="Ponting C.P."/>
            <person name="Pop M."/>
            <person name="Porcelli D."/>
            <person name="Powell J.R."/>
            <person name="Prohaska S."/>
            <person name="Pruitt K."/>
            <person name="Puig M."/>
            <person name="Quesneville H."/>
            <person name="Ram K.R."/>
            <person name="Rand D."/>
            <person name="Rasmussen M.D."/>
            <person name="Reed L.K."/>
            <person name="Reenan R."/>
            <person name="Reily A."/>
            <person name="Remington K.A."/>
            <person name="Rieger T.T."/>
            <person name="Ritchie M.G."/>
            <person name="Robin C."/>
            <person name="Rogers Y.H."/>
            <person name="Rohde C."/>
            <person name="Rozas J."/>
            <person name="Rubenfield M.J."/>
            <person name="Ruiz A."/>
            <person name="Russo S."/>
            <person name="Salzberg S.L."/>
            <person name="Sanchez-Gracia A."/>
            <person name="Saranga D.J."/>
            <person name="Sato H."/>
            <person name="Schaeffer S.W."/>
            <person name="Schatz M.C."/>
            <person name="Schlenke T."/>
            <person name="Schwartz R."/>
            <person name="Segarra C."/>
            <person name="Singh R.S."/>
            <person name="Sirot L."/>
            <person name="Sirota M."/>
            <person name="Sisneros N.B."/>
            <person name="Smith C.D."/>
            <person name="Smith T.F."/>
            <person name="Spieth J."/>
            <person name="Stage D.E."/>
            <person name="Stark A."/>
            <person name="Stephan W."/>
            <person name="Strausberg R.L."/>
            <person name="Strempel S."/>
            <person name="Sturgill D."/>
            <person name="Sutton G."/>
            <person name="Sutton G.G."/>
            <person name="Tao W."/>
            <person name="Teichmann S."/>
            <person name="Tobari Y.N."/>
            <person name="Tomimura Y."/>
            <person name="Tsolas J.M."/>
            <person name="Valente V.L."/>
            <person name="Venter E."/>
            <person name="Venter J.C."/>
            <person name="Vicario S."/>
            <person name="Vieira F.G."/>
            <person name="Vilella A.J."/>
            <person name="Villasante A."/>
            <person name="Walenz B."/>
            <person name="Wang J."/>
            <person name="Wasserman M."/>
            <person name="Watts T."/>
            <person name="Wilson D."/>
            <person name="Wilson R.K."/>
            <person name="Wing R.A."/>
            <person name="Wolfner M.F."/>
            <person name="Wong A."/>
            <person name="Wong G.K."/>
            <person name="Wu C.I."/>
            <person name="Wu G."/>
            <person name="Yamamoto D."/>
            <person name="Yang H.P."/>
            <person name="Yang S.P."/>
            <person name="Yorke J.A."/>
            <person name="Yoshida K."/>
            <person name="Zdobnov E."/>
            <person name="Zhang P."/>
            <person name="Zhang Y."/>
            <person name="Zimin A.V."/>
            <person name="Baldwin J."/>
            <person name="Abdouelleil A."/>
            <person name="Abdulkadir J."/>
            <person name="Abebe A."/>
            <person name="Abera B."/>
            <person name="Abreu J."/>
            <person name="Acer S.C."/>
            <person name="Aftuck L."/>
            <person name="Alexander A."/>
            <person name="An P."/>
            <person name="Anderson E."/>
            <person name="Anderson S."/>
            <person name="Arachi H."/>
            <person name="Azer M."/>
            <person name="Bachantsang P."/>
            <person name="Barry A."/>
            <person name="Bayul T."/>
            <person name="Berlin A."/>
            <person name="Bessette D."/>
            <person name="Bloom T."/>
            <person name="Blye J."/>
            <person name="Boguslavskiy L."/>
            <person name="Bonnet C."/>
            <person name="Boukhgalter B."/>
            <person name="Bourzgui I."/>
            <person name="Brown A."/>
            <person name="Cahill P."/>
            <person name="Channer S."/>
            <person name="Cheshatsang Y."/>
            <person name="Chuda L."/>
            <person name="Citroen M."/>
            <person name="Collymore A."/>
            <person name="Cooke P."/>
            <person name="Costello M."/>
            <person name="D'Aco K."/>
            <person name="Daza R."/>
            <person name="De Haan G."/>
            <person name="DeGray S."/>
            <person name="DeMaso C."/>
            <person name="Dhargay N."/>
            <person name="Dooley K."/>
            <person name="Dooley E."/>
            <person name="Doricent M."/>
            <person name="Dorje P."/>
            <person name="Dorjee K."/>
            <person name="Dupes A."/>
            <person name="Elong R."/>
            <person name="Falk J."/>
            <person name="Farina A."/>
            <person name="Faro S."/>
            <person name="Ferguson D."/>
            <person name="Fisher S."/>
            <person name="Foley C.D."/>
            <person name="Franke A."/>
            <person name="Friedrich D."/>
            <person name="Gadbois L."/>
            <person name="Gearin G."/>
            <person name="Gearin C.R."/>
            <person name="Giannoukos G."/>
            <person name="Goode T."/>
            <person name="Graham J."/>
            <person name="Grandbois E."/>
            <person name="Grewal S."/>
            <person name="Gyaltsen K."/>
            <person name="Hafez N."/>
            <person name="Hagos B."/>
            <person name="Hall J."/>
            <person name="Henson C."/>
            <person name="Hollinger A."/>
            <person name="Honan T."/>
            <person name="Huard M.D."/>
            <person name="Hughes L."/>
            <person name="Hurhula B."/>
            <person name="Husby M.E."/>
            <person name="Kamat A."/>
            <person name="Kanga B."/>
            <person name="Kashin S."/>
            <person name="Khazanovich D."/>
            <person name="Kisner P."/>
            <person name="Lance K."/>
            <person name="Lara M."/>
            <person name="Lee W."/>
            <person name="Lennon N."/>
            <person name="Letendre F."/>
            <person name="LeVine R."/>
            <person name="Lipovsky A."/>
            <person name="Liu X."/>
            <person name="Liu J."/>
            <person name="Liu S."/>
            <person name="Lokyitsang T."/>
            <person name="Lokyitsang Y."/>
            <person name="Lubonja R."/>
            <person name="Lui A."/>
            <person name="MacDonald P."/>
            <person name="Magnisalis V."/>
            <person name="Maru K."/>
            <person name="Matthews C."/>
            <person name="McCusker W."/>
            <person name="McDonough S."/>
            <person name="Mehta T."/>
            <person name="Meldrim J."/>
            <person name="Meneus L."/>
            <person name="Mihai O."/>
            <person name="Mihalev A."/>
            <person name="Mihova T."/>
            <person name="Mittelman R."/>
            <person name="Mlenga V."/>
            <person name="Montmayeur A."/>
            <person name="Mulrain L."/>
            <person name="Navidi A."/>
            <person name="Naylor J."/>
            <person name="Negash T."/>
            <person name="Nguyen T."/>
            <person name="Nguyen N."/>
            <person name="Nicol R."/>
            <person name="Norbu C."/>
            <person name="Norbu N."/>
            <person name="Novod N."/>
            <person name="O'Neill B."/>
            <person name="Osman S."/>
            <person name="Markiewicz E."/>
            <person name="Oyono O.L."/>
            <person name="Patti C."/>
            <person name="Phunkhang P."/>
            <person name="Pierre F."/>
            <person name="Priest M."/>
            <person name="Raghuraman S."/>
            <person name="Rege F."/>
            <person name="Reyes R."/>
            <person name="Rise C."/>
            <person name="Rogov P."/>
            <person name="Ross K."/>
            <person name="Ryan E."/>
            <person name="Settipalli S."/>
            <person name="Shea T."/>
            <person name="Sherpa N."/>
            <person name="Shi L."/>
            <person name="Shih D."/>
            <person name="Sparrow T."/>
            <person name="Spaulding J."/>
            <person name="Stalker J."/>
            <person name="Stange-Thomann N."/>
            <person name="Stavropoulos S."/>
            <person name="Stone C."/>
            <person name="Strader C."/>
            <person name="Tesfaye S."/>
            <person name="Thomson T."/>
            <person name="Thoulutsang Y."/>
            <person name="Thoulutsang D."/>
            <person name="Topham K."/>
            <person name="Topping I."/>
            <person name="Tsamla T."/>
            <person name="Vassiliev H."/>
            <person name="Vo A."/>
            <person name="Wangchuk T."/>
            <person name="Wangdi T."/>
            <person name="Weiand M."/>
            <person name="Wilkinson J."/>
            <person name="Wilson A."/>
            <person name="Yadav S."/>
            <person name="Young G."/>
            <person name="Yu Q."/>
            <person name="Zembek L."/>
            <person name="Zhong D."/>
            <person name="Zimmer A."/>
            <person name="Zwirko Z."/>
            <person name="Jaffe D.B."/>
            <person name="Alvarez P."/>
            <person name="Brockman W."/>
            <person name="Butler J."/>
            <person name="Chin C."/>
            <person name="Gnerre S."/>
            <person name="Grabherr M."/>
            <person name="Kleber M."/>
            <person name="Mauceli E."/>
            <person name="MacCallum I."/>
        </authorList>
    </citation>
    <scope>NUCLEOTIDE SEQUENCE [LARGE SCALE GENOMIC DNA]</scope>
    <source>
        <strain evidence="9">MSH-3 / Tucson 14011-0111.49</strain>
    </source>
</reference>
<dbReference type="SMR" id="B4HAP1"/>
<dbReference type="Gene3D" id="3.40.50.1000">
    <property type="entry name" value="HAD superfamily/HAD-like"/>
    <property type="match status" value="1"/>
</dbReference>
<feature type="binding site" evidence="7">
    <location>
        <position position="207"/>
    </location>
    <ligand>
        <name>Mg(2+)</name>
        <dbReference type="ChEBI" id="CHEBI:18420"/>
    </ligand>
</feature>
<name>B4HAP1_DROPE</name>
<evidence type="ECO:0000256" key="3">
    <source>
        <dbReference type="ARBA" id="ARBA00022723"/>
    </source>
</evidence>
<dbReference type="GO" id="GO:0046872">
    <property type="term" value="F:metal ion binding"/>
    <property type="evidence" value="ECO:0007669"/>
    <property type="project" value="UniProtKB-KW"/>
</dbReference>
<feature type="binding site" evidence="7">
    <location>
        <position position="40"/>
    </location>
    <ligand>
        <name>Mg(2+)</name>
        <dbReference type="ChEBI" id="CHEBI:18420"/>
    </ligand>
</feature>
<dbReference type="InterPro" id="IPR016965">
    <property type="entry name" value="Pase_PHOSPHO-typ"/>
</dbReference>
<keyword evidence="5 7" id="KW-0460">Magnesium</keyword>
<evidence type="ECO:0000313" key="9">
    <source>
        <dbReference type="Proteomes" id="UP000008744"/>
    </source>
</evidence>
<dbReference type="PIRSF" id="PIRSF031051">
    <property type="entry name" value="PyrdxlP_Pase_PHOSPHO2"/>
    <property type="match status" value="1"/>
</dbReference>
<dbReference type="Pfam" id="PF06888">
    <property type="entry name" value="Put_Phosphatase"/>
    <property type="match status" value="1"/>
</dbReference>
<dbReference type="KEGG" id="dpe:6602897"/>
<sequence length="265" mass="29908">MIIISKSLLPIGSWFWRCPRPLCHSGEPVGNRVLVAFDFDKTIIQQDSYLAVSQLLPGARRNMALLEILPKFGWQIFINRVLQLLHEDHQLDSRATAVGQQVRSIPAVPGMLHLMRCLNRNPTVDMCIISDANSFFICEWLESYGIRCLFTDIVTNPGCVQADGKLLVLPYEDQIGCDLCVRNLCKGGVLQQMRCGDLYKQVVYVGDSCNDLCPMKSLRAGDVACIRHGFELHGRMAAHRNMLSCSVLMWRDGHELEEHLLPRIA</sequence>
<evidence type="ECO:0000256" key="7">
    <source>
        <dbReference type="PIRSR" id="PIRSR031051-3"/>
    </source>
</evidence>
<protein>
    <submittedName>
        <fullName evidence="8">GL27060</fullName>
    </submittedName>
</protein>
<dbReference type="OrthoDB" id="10267182at2759"/>
<keyword evidence="3 7" id="KW-0479">Metal-binding</keyword>
<dbReference type="InterPro" id="IPR006384">
    <property type="entry name" value="HAD_hydro_PyrdxlP_Pase-like"/>
</dbReference>
<dbReference type="PANTHER" id="PTHR20889:SF12">
    <property type="entry name" value="LP01149P"/>
    <property type="match status" value="1"/>
</dbReference>